<feature type="active site" description="Proton acceptor" evidence="14">
    <location>
        <position position="257"/>
    </location>
</feature>
<evidence type="ECO:0000256" key="10">
    <source>
        <dbReference type="ARBA" id="ARBA00023244"/>
    </source>
</evidence>
<name>A0ABY5TJN3_9GAMM</name>
<dbReference type="InterPro" id="IPR006367">
    <property type="entry name" value="Sirohaem_synthase_N"/>
</dbReference>
<evidence type="ECO:0000256" key="3">
    <source>
        <dbReference type="ARBA" id="ARBA00022573"/>
    </source>
</evidence>
<keyword evidence="20" id="KW-1185">Reference proteome</keyword>
<feature type="domain" description="Siroheme synthase central" evidence="18">
    <location>
        <begin position="128"/>
        <end position="154"/>
    </location>
</feature>
<evidence type="ECO:0000256" key="9">
    <source>
        <dbReference type="ARBA" id="ARBA00023239"/>
    </source>
</evidence>
<feature type="binding site" evidence="14">
    <location>
        <begin position="310"/>
        <end position="312"/>
    </location>
    <ligand>
        <name>S-adenosyl-L-methionine</name>
        <dbReference type="ChEBI" id="CHEBI:59789"/>
    </ligand>
</feature>
<dbReference type="InterPro" id="IPR014777">
    <property type="entry name" value="4pyrrole_Mease_sub1"/>
</dbReference>
<dbReference type="PANTHER" id="PTHR45790:SF1">
    <property type="entry name" value="SIROHEME SYNTHASE"/>
    <property type="match status" value="1"/>
</dbReference>
<comment type="similarity">
    <text evidence="14">In the C-terminal section; belongs to the precorrin methyltransferase family.</text>
</comment>
<feature type="binding site" evidence="14">
    <location>
        <position position="315"/>
    </location>
    <ligand>
        <name>S-adenosyl-L-methionine</name>
        <dbReference type="ChEBI" id="CHEBI:59789"/>
    </ligand>
</feature>
<organism evidence="19 20">
    <name type="scientific">SAR92 clade bacterium H455</name>
    <dbReference type="NCBI Taxonomy" id="2974818"/>
    <lineage>
        <taxon>Bacteria</taxon>
        <taxon>Pseudomonadati</taxon>
        <taxon>Pseudomonadota</taxon>
        <taxon>Gammaproteobacteria</taxon>
        <taxon>Cellvibrionales</taxon>
        <taxon>Porticoccaceae</taxon>
        <taxon>SAR92 clade</taxon>
    </lineage>
</organism>
<keyword evidence="3 14" id="KW-0169">Cobalamin biosynthesis</keyword>
<dbReference type="Proteomes" id="UP001059934">
    <property type="component" value="Chromosome"/>
</dbReference>
<dbReference type="InterPro" id="IPR012409">
    <property type="entry name" value="Sirohaem_synth"/>
</dbReference>
<feature type="active site" description="Proton donor" evidence="14">
    <location>
        <position position="279"/>
    </location>
</feature>
<evidence type="ECO:0000256" key="7">
    <source>
        <dbReference type="ARBA" id="ARBA00023002"/>
    </source>
</evidence>
<keyword evidence="14" id="KW-0597">Phosphoprotein</keyword>
<gene>
    <name evidence="14 19" type="primary">cysG</name>
    <name evidence="19" type="ORF">NYF23_08005</name>
</gene>
<dbReference type="NCBIfam" id="TIGR01470">
    <property type="entry name" value="cysG_Nterm"/>
    <property type="match status" value="1"/>
</dbReference>
<comment type="pathway">
    <text evidence="14">Porphyrin-containing compound metabolism; siroheme biosynthesis; siroheme from sirohydrochlorin: step 1/1.</text>
</comment>
<feature type="domain" description="Sirohaem synthase dimerisation" evidence="17">
    <location>
        <begin position="161"/>
        <end position="216"/>
    </location>
</feature>
<evidence type="ECO:0000256" key="1">
    <source>
        <dbReference type="ARBA" id="ARBA00005010"/>
    </source>
</evidence>
<comment type="catalytic activity">
    <reaction evidence="14">
        <text>siroheme + 2 H(+) = sirohydrochlorin + Fe(2+)</text>
        <dbReference type="Rhea" id="RHEA:24360"/>
        <dbReference type="ChEBI" id="CHEBI:15378"/>
        <dbReference type="ChEBI" id="CHEBI:29033"/>
        <dbReference type="ChEBI" id="CHEBI:58351"/>
        <dbReference type="ChEBI" id="CHEBI:60052"/>
        <dbReference type="EC" id="4.99.1.4"/>
    </reaction>
</comment>
<dbReference type="Gene3D" id="1.10.8.210">
    <property type="entry name" value="Sirohaem synthase, dimerisation domain"/>
    <property type="match status" value="1"/>
</dbReference>
<keyword evidence="6 14" id="KW-0949">S-adenosyl-L-methionine</keyword>
<dbReference type="Gene3D" id="3.30.950.10">
    <property type="entry name" value="Methyltransferase, Cobalt-precorrin-4 Transmethylase, Domain 2"/>
    <property type="match status" value="1"/>
</dbReference>
<dbReference type="Pfam" id="PF00590">
    <property type="entry name" value="TP_methylase"/>
    <property type="match status" value="1"/>
</dbReference>
<evidence type="ECO:0000256" key="4">
    <source>
        <dbReference type="ARBA" id="ARBA00022603"/>
    </source>
</evidence>
<dbReference type="GO" id="GO:0032259">
    <property type="term" value="P:methylation"/>
    <property type="evidence" value="ECO:0007669"/>
    <property type="project" value="UniProtKB-KW"/>
</dbReference>
<dbReference type="Gene3D" id="3.30.160.110">
    <property type="entry name" value="Siroheme synthase, domain 2"/>
    <property type="match status" value="1"/>
</dbReference>
<protein>
    <recommendedName>
        <fullName evidence="14">Siroheme synthase</fullName>
    </recommendedName>
    <domain>
        <recommendedName>
            <fullName evidence="14">Uroporphyrinogen-III C-methyltransferase</fullName>
            <shortName evidence="14">Urogen III methylase</shortName>
            <ecNumber evidence="14">2.1.1.107</ecNumber>
        </recommendedName>
        <alternativeName>
            <fullName evidence="14">SUMT</fullName>
        </alternativeName>
        <alternativeName>
            <fullName evidence="14">Uroporphyrinogen III methylase</fullName>
            <shortName evidence="14">UROM</shortName>
        </alternativeName>
    </domain>
    <domain>
        <recommendedName>
            <fullName evidence="14">Precorrin-2 dehydrogenase</fullName>
            <ecNumber evidence="14">1.3.1.76</ecNumber>
        </recommendedName>
    </domain>
    <domain>
        <recommendedName>
            <fullName evidence="14">Sirohydrochlorin ferrochelatase</fullName>
            <ecNumber evidence="14">4.99.1.4</ecNumber>
        </recommendedName>
    </domain>
</protein>
<dbReference type="Gene3D" id="3.40.50.720">
    <property type="entry name" value="NAD(P)-binding Rossmann-like Domain"/>
    <property type="match status" value="1"/>
</dbReference>
<dbReference type="HAMAP" id="MF_01646">
    <property type="entry name" value="Siroheme_synth"/>
    <property type="match status" value="1"/>
</dbReference>
<keyword evidence="11 14" id="KW-0511">Multifunctional enzyme</keyword>
<reference evidence="19" key="1">
    <citation type="submission" date="2022-08" db="EMBL/GenBank/DDBJ databases">
        <title>Catabolic pathway analysis in culturable SAR92 clade bacteria reveals their overlooked roles in DMSP degradation in coastal seas.</title>
        <authorList>
            <person name="He X."/>
            <person name="Zhang X."/>
            <person name="Zhang Y."/>
        </authorList>
    </citation>
    <scope>NUCLEOTIDE SEQUENCE</scope>
    <source>
        <strain evidence="19">H455</strain>
    </source>
</reference>
<evidence type="ECO:0000256" key="8">
    <source>
        <dbReference type="ARBA" id="ARBA00023027"/>
    </source>
</evidence>
<dbReference type="CDD" id="cd11642">
    <property type="entry name" value="SUMT"/>
    <property type="match status" value="1"/>
</dbReference>
<keyword evidence="5 14" id="KW-0808">Transferase</keyword>
<comment type="function">
    <text evidence="14">Multifunctional enzyme that catalyzes the SAM-dependent methylations of uroporphyrinogen III at position C-2 and C-7 to form precorrin-2 via precorrin-1. Then it catalyzes the NAD-dependent ring dehydrogenation of precorrin-2 to yield sirohydrochlorin. Finally, it catalyzes the ferrochelation of sirohydrochlorin to yield siroheme.</text>
</comment>
<feature type="binding site" evidence="14">
    <location>
        <position position="421"/>
    </location>
    <ligand>
        <name>S-adenosyl-L-methionine</name>
        <dbReference type="ChEBI" id="CHEBI:59789"/>
    </ligand>
</feature>
<feature type="binding site" evidence="14">
    <location>
        <begin position="340"/>
        <end position="341"/>
    </location>
    <ligand>
        <name>S-adenosyl-L-methionine</name>
        <dbReference type="ChEBI" id="CHEBI:59789"/>
    </ligand>
</feature>
<dbReference type="InterPro" id="IPR037115">
    <property type="entry name" value="Sirohaem_synt_dimer_dom_sf"/>
</dbReference>
<feature type="binding site" evidence="14">
    <location>
        <position position="234"/>
    </location>
    <ligand>
        <name>S-adenosyl-L-methionine</name>
        <dbReference type="ChEBI" id="CHEBI:59789"/>
    </ligand>
</feature>
<dbReference type="NCBIfam" id="NF007922">
    <property type="entry name" value="PRK10637.1"/>
    <property type="match status" value="1"/>
</dbReference>
<dbReference type="GO" id="GO:0043115">
    <property type="term" value="F:precorrin-2 dehydrogenase activity"/>
    <property type="evidence" value="ECO:0007669"/>
    <property type="project" value="UniProtKB-EC"/>
</dbReference>
<dbReference type="Pfam" id="PF13241">
    <property type="entry name" value="NAD_binding_7"/>
    <property type="match status" value="1"/>
</dbReference>
<dbReference type="EMBL" id="CP103416">
    <property type="protein sequence ID" value="UVW33980.1"/>
    <property type="molecule type" value="Genomic_DNA"/>
</dbReference>
<dbReference type="InterPro" id="IPR014776">
    <property type="entry name" value="4pyrrole_Mease_sub2"/>
</dbReference>
<feature type="binding site" evidence="14">
    <location>
        <begin position="43"/>
        <end position="44"/>
    </location>
    <ligand>
        <name>NAD(+)</name>
        <dbReference type="ChEBI" id="CHEBI:57540"/>
    </ligand>
</feature>
<keyword evidence="8 14" id="KW-0520">NAD</keyword>
<comment type="similarity">
    <text evidence="2 15">Belongs to the precorrin methyltransferase family.</text>
</comment>
<evidence type="ECO:0000259" key="17">
    <source>
        <dbReference type="Pfam" id="PF10414"/>
    </source>
</evidence>
<comment type="pathway">
    <text evidence="14">Cofactor biosynthesis; adenosylcobalamin biosynthesis; precorrin-2 from uroporphyrinogen III: step 1/1.</text>
</comment>
<evidence type="ECO:0000256" key="14">
    <source>
        <dbReference type="HAMAP-Rule" id="MF_01646"/>
    </source>
</evidence>
<dbReference type="Gene3D" id="3.40.1010.10">
    <property type="entry name" value="Cobalt-precorrin-4 Transmethylase, Domain 1"/>
    <property type="match status" value="1"/>
</dbReference>
<feature type="region of interest" description="Precorrin-2 dehydrogenase / sirohydrochlorin ferrochelatase" evidence="14">
    <location>
        <begin position="1"/>
        <end position="212"/>
    </location>
</feature>
<dbReference type="PIRSF" id="PIRSF036426">
    <property type="entry name" value="Sirohaem_synth"/>
    <property type="match status" value="1"/>
</dbReference>
<evidence type="ECO:0000259" key="16">
    <source>
        <dbReference type="Pfam" id="PF00590"/>
    </source>
</evidence>
<evidence type="ECO:0000256" key="12">
    <source>
        <dbReference type="ARBA" id="ARBA00025705"/>
    </source>
</evidence>
<dbReference type="EC" id="1.3.1.76" evidence="14"/>
<dbReference type="GO" id="GO:0051266">
    <property type="term" value="F:sirohydrochlorin ferrochelatase activity"/>
    <property type="evidence" value="ECO:0007669"/>
    <property type="project" value="UniProtKB-EC"/>
</dbReference>
<evidence type="ECO:0000256" key="11">
    <source>
        <dbReference type="ARBA" id="ARBA00023268"/>
    </source>
</evidence>
<keyword evidence="7 14" id="KW-0560">Oxidoreductase</keyword>
<keyword evidence="10 14" id="KW-0627">Porphyrin biosynthesis</keyword>
<evidence type="ECO:0000256" key="6">
    <source>
        <dbReference type="ARBA" id="ARBA00022691"/>
    </source>
</evidence>
<feature type="modified residue" description="Phosphoserine" evidence="14">
    <location>
        <position position="137"/>
    </location>
</feature>
<dbReference type="InterPro" id="IPR006366">
    <property type="entry name" value="CobA/CysG_C"/>
</dbReference>
<accession>A0ABY5TJN3</accession>
<dbReference type="NCBIfam" id="TIGR01469">
    <property type="entry name" value="cobA_cysG_Cterm"/>
    <property type="match status" value="1"/>
</dbReference>
<evidence type="ECO:0000256" key="15">
    <source>
        <dbReference type="RuleBase" id="RU003960"/>
    </source>
</evidence>
<dbReference type="PANTHER" id="PTHR45790">
    <property type="entry name" value="SIROHEME SYNTHASE-RELATED"/>
    <property type="match status" value="1"/>
</dbReference>
<dbReference type="NCBIfam" id="NF004790">
    <property type="entry name" value="PRK06136.1"/>
    <property type="match status" value="1"/>
</dbReference>
<dbReference type="SUPFAM" id="SSF51735">
    <property type="entry name" value="NAD(P)-binding Rossmann-fold domains"/>
    <property type="match status" value="1"/>
</dbReference>
<dbReference type="SUPFAM" id="SSF53790">
    <property type="entry name" value="Tetrapyrrole methylase"/>
    <property type="match status" value="1"/>
</dbReference>
<feature type="binding site" evidence="14">
    <location>
        <begin position="22"/>
        <end position="23"/>
    </location>
    <ligand>
        <name>NAD(+)</name>
        <dbReference type="ChEBI" id="CHEBI:57540"/>
    </ligand>
</feature>
<dbReference type="Pfam" id="PF14824">
    <property type="entry name" value="Sirohm_synth_M"/>
    <property type="match status" value="1"/>
</dbReference>
<dbReference type="InterPro" id="IPR036291">
    <property type="entry name" value="NAD(P)-bd_dom_sf"/>
</dbReference>
<dbReference type="InterPro" id="IPR050161">
    <property type="entry name" value="Siro_Cobalamin_biosynth"/>
</dbReference>
<comment type="pathway">
    <text evidence="1 14">Porphyrin-containing compound metabolism; siroheme biosynthesis; sirohydrochlorin from precorrin-2: step 1/1.</text>
</comment>
<dbReference type="InterPro" id="IPR028281">
    <property type="entry name" value="Sirohaem_synthase_central"/>
</dbReference>
<evidence type="ECO:0000313" key="19">
    <source>
        <dbReference type="EMBL" id="UVW33980.1"/>
    </source>
</evidence>
<feature type="binding site" evidence="14">
    <location>
        <position position="392"/>
    </location>
    <ligand>
        <name>S-adenosyl-L-methionine</name>
        <dbReference type="ChEBI" id="CHEBI:59789"/>
    </ligand>
</feature>
<evidence type="ECO:0000256" key="2">
    <source>
        <dbReference type="ARBA" id="ARBA00005879"/>
    </source>
</evidence>
<keyword evidence="4 14" id="KW-0489">Methyltransferase</keyword>
<evidence type="ECO:0000259" key="18">
    <source>
        <dbReference type="Pfam" id="PF14824"/>
    </source>
</evidence>
<dbReference type="GO" id="GO:0004851">
    <property type="term" value="F:uroporphyrin-III C-methyltransferase activity"/>
    <property type="evidence" value="ECO:0007669"/>
    <property type="project" value="UniProtKB-EC"/>
</dbReference>
<dbReference type="EC" id="2.1.1.107" evidence="14"/>
<dbReference type="Pfam" id="PF10414">
    <property type="entry name" value="CysG_dimeriser"/>
    <property type="match status" value="1"/>
</dbReference>
<proteinExistence type="inferred from homology"/>
<evidence type="ECO:0000256" key="13">
    <source>
        <dbReference type="ARBA" id="ARBA00047561"/>
    </source>
</evidence>
<dbReference type="InterPro" id="IPR003043">
    <property type="entry name" value="Uropor_MeTrfase_CS"/>
</dbReference>
<dbReference type="InterPro" id="IPR035996">
    <property type="entry name" value="4pyrrol_Methylase_sf"/>
</dbReference>
<dbReference type="InterPro" id="IPR019478">
    <property type="entry name" value="Sirohaem_synthase_dimer_dom"/>
</dbReference>
<dbReference type="InterPro" id="IPR000878">
    <property type="entry name" value="4pyrrol_Mease"/>
</dbReference>
<dbReference type="PROSITE" id="PS00840">
    <property type="entry name" value="SUMT_2"/>
    <property type="match status" value="1"/>
</dbReference>
<feature type="domain" description="Tetrapyrrole methylase" evidence="16">
    <location>
        <begin position="227"/>
        <end position="436"/>
    </location>
</feature>
<comment type="pathway">
    <text evidence="12 14">Porphyrin-containing compound metabolism; siroheme biosynthesis; precorrin-2 from uroporphyrinogen III: step 1/1.</text>
</comment>
<feature type="region of interest" description="Uroporphyrinogen-III C-methyltransferase" evidence="14">
    <location>
        <begin position="225"/>
        <end position="473"/>
    </location>
</feature>
<comment type="catalytic activity">
    <reaction evidence="13 14">
        <text>precorrin-2 + NAD(+) = sirohydrochlorin + NADH + 2 H(+)</text>
        <dbReference type="Rhea" id="RHEA:15613"/>
        <dbReference type="ChEBI" id="CHEBI:15378"/>
        <dbReference type="ChEBI" id="CHEBI:57540"/>
        <dbReference type="ChEBI" id="CHEBI:57945"/>
        <dbReference type="ChEBI" id="CHEBI:58351"/>
        <dbReference type="ChEBI" id="CHEBI:58827"/>
        <dbReference type="EC" id="1.3.1.76"/>
    </reaction>
</comment>
<dbReference type="EC" id="4.99.1.4" evidence="14"/>
<comment type="similarity">
    <text evidence="14">In the N-terminal section; belongs to the precorrin-2 dehydrogenase / sirohydrochlorin ferrochelatase family.</text>
</comment>
<sequence length="473" mass="51906">MDYLPLFHNLKGRNILVIGGGEIALRKVRLVQEASAIITIVAKDFCPDLLEMDVRDKEQGCNGLILITAGYEHQHMLDLPNIVMVIAATNDRDLNRLVSEQAQAANILSNVVDDPKFSTVIFPSIVDRSPIQIAISSGGDAPVLVRLLRTRFEALLPAGMSKLGSLAGSFRDRVKAKFSNGADRKAFWEEVFHGPIAEQAYANNLDEAERMLAHKLESTDEFKTGEVYLVGGGPGDPDLLTFKALRLMQQADIVLYDRLVSPEVLNLVRRDATRIYVGKTAGDHPVTQDNINQKLVDYALEGNRVVRLKGGDPFIFGRGGEEIETLAEHGIPFQVVPGITAASGCASYAGIPLTHRDHAQSVRFIAGHLRSGKMDLNWPELVQPNQTLVFYMGLNGMETICEQLKQHGLDAQTPAALIEKGTTDRQQVFIADLDSLPEIVRKAGAKAPTLIIVGHVVSLHDKLAWFNVEENAQ</sequence>
<evidence type="ECO:0000256" key="5">
    <source>
        <dbReference type="ARBA" id="ARBA00022679"/>
    </source>
</evidence>
<dbReference type="SUPFAM" id="SSF75615">
    <property type="entry name" value="Siroheme synthase middle domains-like"/>
    <property type="match status" value="1"/>
</dbReference>
<evidence type="ECO:0000313" key="20">
    <source>
        <dbReference type="Proteomes" id="UP001059934"/>
    </source>
</evidence>
<comment type="pathway">
    <text evidence="14">Cofactor biosynthesis; adenosylcobalamin biosynthesis; sirohydrochlorin from precorrin-2: step 1/1.</text>
</comment>
<comment type="catalytic activity">
    <reaction evidence="14">
        <text>uroporphyrinogen III + 2 S-adenosyl-L-methionine = precorrin-2 + 2 S-adenosyl-L-homocysteine + H(+)</text>
        <dbReference type="Rhea" id="RHEA:32459"/>
        <dbReference type="ChEBI" id="CHEBI:15378"/>
        <dbReference type="ChEBI" id="CHEBI:57308"/>
        <dbReference type="ChEBI" id="CHEBI:57856"/>
        <dbReference type="ChEBI" id="CHEBI:58827"/>
        <dbReference type="ChEBI" id="CHEBI:59789"/>
        <dbReference type="EC" id="2.1.1.107"/>
    </reaction>
</comment>
<keyword evidence="9 14" id="KW-0456">Lyase</keyword>